<organism evidence="2 3">
    <name type="scientific">Kibdelosporangium lantanae</name>
    <dbReference type="NCBI Taxonomy" id="1497396"/>
    <lineage>
        <taxon>Bacteria</taxon>
        <taxon>Bacillati</taxon>
        <taxon>Actinomycetota</taxon>
        <taxon>Actinomycetes</taxon>
        <taxon>Pseudonocardiales</taxon>
        <taxon>Pseudonocardiaceae</taxon>
        <taxon>Kibdelosporangium</taxon>
    </lineage>
</organism>
<sequence length="35" mass="3407">MTVRVAVAGASGYAGGEVLRLLLGHPEVAIGAVTA</sequence>
<dbReference type="Pfam" id="PF01118">
    <property type="entry name" value="Semialdhyde_dh"/>
    <property type="match status" value="1"/>
</dbReference>
<evidence type="ECO:0000259" key="1">
    <source>
        <dbReference type="Pfam" id="PF01118"/>
    </source>
</evidence>
<evidence type="ECO:0000313" key="3">
    <source>
        <dbReference type="Proteomes" id="UP001597045"/>
    </source>
</evidence>
<feature type="domain" description="Semialdehyde dehydrogenase NAD-binding" evidence="1">
    <location>
        <begin position="4"/>
        <end position="35"/>
    </location>
</feature>
<evidence type="ECO:0000313" key="2">
    <source>
        <dbReference type="EMBL" id="MFD1044271.1"/>
    </source>
</evidence>
<accession>A0ABW3M0T9</accession>
<proteinExistence type="predicted"/>
<keyword evidence="3" id="KW-1185">Reference proteome</keyword>
<protein>
    <submittedName>
        <fullName evidence="2">N-acetyl-gamma-glutamyl-phosphate reductase</fullName>
    </submittedName>
</protein>
<dbReference type="SUPFAM" id="SSF51735">
    <property type="entry name" value="NAD(P)-binding Rossmann-fold domains"/>
    <property type="match status" value="1"/>
</dbReference>
<dbReference type="InterPro" id="IPR036291">
    <property type="entry name" value="NAD(P)-bd_dom_sf"/>
</dbReference>
<feature type="non-terminal residue" evidence="2">
    <location>
        <position position="35"/>
    </location>
</feature>
<dbReference type="InterPro" id="IPR000534">
    <property type="entry name" value="Semialdehyde_DH_NAD-bd"/>
</dbReference>
<dbReference type="Gene3D" id="3.40.50.720">
    <property type="entry name" value="NAD(P)-binding Rossmann-like Domain"/>
    <property type="match status" value="1"/>
</dbReference>
<dbReference type="EMBL" id="JBHTIS010000023">
    <property type="protein sequence ID" value="MFD1044271.1"/>
    <property type="molecule type" value="Genomic_DNA"/>
</dbReference>
<reference evidence="3" key="1">
    <citation type="journal article" date="2019" name="Int. J. Syst. Evol. Microbiol.">
        <title>The Global Catalogue of Microorganisms (GCM) 10K type strain sequencing project: providing services to taxonomists for standard genome sequencing and annotation.</title>
        <authorList>
            <consortium name="The Broad Institute Genomics Platform"/>
            <consortium name="The Broad Institute Genome Sequencing Center for Infectious Disease"/>
            <person name="Wu L."/>
            <person name="Ma J."/>
        </authorList>
    </citation>
    <scope>NUCLEOTIDE SEQUENCE [LARGE SCALE GENOMIC DNA]</scope>
    <source>
        <strain evidence="3">JCM 31486</strain>
    </source>
</reference>
<dbReference type="Proteomes" id="UP001597045">
    <property type="component" value="Unassembled WGS sequence"/>
</dbReference>
<gene>
    <name evidence="2" type="ORF">ACFQ1S_01000</name>
</gene>
<comment type="caution">
    <text evidence="2">The sequence shown here is derived from an EMBL/GenBank/DDBJ whole genome shotgun (WGS) entry which is preliminary data.</text>
</comment>
<name>A0ABW3M0T9_9PSEU</name>